<feature type="transmembrane region" description="Helical" evidence="7">
    <location>
        <begin position="98"/>
        <end position="119"/>
    </location>
</feature>
<keyword evidence="5 7" id="KW-1133">Transmembrane helix</keyword>
<comment type="similarity">
    <text evidence="2">Belongs to the binding-protein-dependent transport system permease family. AraH/RbsC subfamily.</text>
</comment>
<dbReference type="GO" id="GO:0022857">
    <property type="term" value="F:transmembrane transporter activity"/>
    <property type="evidence" value="ECO:0007669"/>
    <property type="project" value="InterPro"/>
</dbReference>
<evidence type="ECO:0000256" key="5">
    <source>
        <dbReference type="ARBA" id="ARBA00022989"/>
    </source>
</evidence>
<comment type="caution">
    <text evidence="8">The sequence shown here is derived from an EMBL/GenBank/DDBJ whole genome shotgun (WGS) entry which is preliminary data.</text>
</comment>
<keyword evidence="9" id="KW-1185">Reference proteome</keyword>
<dbReference type="CDD" id="cd06579">
    <property type="entry name" value="TM_PBP1_transp_AraH_like"/>
    <property type="match status" value="1"/>
</dbReference>
<feature type="transmembrane region" description="Helical" evidence="7">
    <location>
        <begin position="48"/>
        <end position="66"/>
    </location>
</feature>
<keyword evidence="6 7" id="KW-0472">Membrane</keyword>
<dbReference type="RefSeq" id="WP_243701439.1">
    <property type="nucleotide sequence ID" value="NZ_SJOI01000001.1"/>
</dbReference>
<gene>
    <name evidence="8" type="ORF">EZJ58_1620</name>
</gene>
<sequence length="356" mass="37172">MRQPDKATVQKQPIRIPPEAGIAAVFLLVMLGGFIASPNFLTVSNLMVLLLNGAVIGFLCLGQSFVLLTGGIDLSCGSIVAMTCVLAALLMENFGLPWQLAVPIVLAAGALTGLVNGLIIERTGVPPFIVTFAMMGVAASIPQIITGAESIRVTQIGYSLIGQSKPLGIPFPVLALLIAVIMAVIFLKRSVTGTHIYAVGGNADAARLAGISIPRITLLVYAISGLCAACGGLIYGSRLMTGYPTAGRGDELFFSIAGAVVGGVSLFGGTGSIIGAMIGAMLIAAISNLMNVMNVSAYWQPLVIGLIILFGVTFDTLRTARKITLPWLKRRKPLCKSITKNQNQRTQQPGEGHANP</sequence>
<keyword evidence="4 7" id="KW-0812">Transmembrane</keyword>
<feature type="transmembrane region" description="Helical" evidence="7">
    <location>
        <begin position="252"/>
        <end position="285"/>
    </location>
</feature>
<dbReference type="GO" id="GO:0005886">
    <property type="term" value="C:plasma membrane"/>
    <property type="evidence" value="ECO:0007669"/>
    <property type="project" value="UniProtKB-SubCell"/>
</dbReference>
<comment type="subcellular location">
    <subcellularLocation>
        <location evidence="1">Cell inner membrane</location>
        <topology evidence="1">Multi-pass membrane protein</topology>
    </subcellularLocation>
</comment>
<reference evidence="8 9" key="1">
    <citation type="submission" date="2019-02" db="EMBL/GenBank/DDBJ databases">
        <title>Investigation of anaerobic lignin degradation for improved lignocellulosic biofuels.</title>
        <authorList>
            <person name="Deangelis K."/>
        </authorList>
    </citation>
    <scope>NUCLEOTIDE SEQUENCE [LARGE SCALE GENOMIC DNA]</scope>
    <source>
        <strain evidence="8 9">159R</strain>
    </source>
</reference>
<feature type="transmembrane region" description="Helical" evidence="7">
    <location>
        <begin position="297"/>
        <end position="317"/>
    </location>
</feature>
<feature type="transmembrane region" description="Helical" evidence="7">
    <location>
        <begin position="72"/>
        <end position="91"/>
    </location>
</feature>
<name>A0A4R1N8A7_9GAMM</name>
<organism evidence="8 9">
    <name type="scientific">Sodalis ligni</name>
    <dbReference type="NCBI Taxonomy" id="2697027"/>
    <lineage>
        <taxon>Bacteria</taxon>
        <taxon>Pseudomonadati</taxon>
        <taxon>Pseudomonadota</taxon>
        <taxon>Gammaproteobacteria</taxon>
        <taxon>Enterobacterales</taxon>
        <taxon>Bruguierivoracaceae</taxon>
        <taxon>Sodalis</taxon>
    </lineage>
</organism>
<evidence type="ECO:0000256" key="7">
    <source>
        <dbReference type="SAM" id="Phobius"/>
    </source>
</evidence>
<proteinExistence type="inferred from homology"/>
<evidence type="ECO:0000256" key="6">
    <source>
        <dbReference type="ARBA" id="ARBA00023136"/>
    </source>
</evidence>
<dbReference type="Pfam" id="PF02653">
    <property type="entry name" value="BPD_transp_2"/>
    <property type="match status" value="1"/>
</dbReference>
<dbReference type="InterPro" id="IPR001851">
    <property type="entry name" value="ABC_transp_permease"/>
</dbReference>
<evidence type="ECO:0000256" key="4">
    <source>
        <dbReference type="ARBA" id="ARBA00022692"/>
    </source>
</evidence>
<accession>A0A4R1N8A7</accession>
<feature type="transmembrane region" description="Helical" evidence="7">
    <location>
        <begin position="125"/>
        <end position="146"/>
    </location>
</feature>
<evidence type="ECO:0000256" key="1">
    <source>
        <dbReference type="ARBA" id="ARBA00004429"/>
    </source>
</evidence>
<keyword evidence="3" id="KW-1003">Cell membrane</keyword>
<dbReference type="EMBL" id="SJOI01000001">
    <property type="protein sequence ID" value="TCL03545.1"/>
    <property type="molecule type" value="Genomic_DNA"/>
</dbReference>
<evidence type="ECO:0000313" key="8">
    <source>
        <dbReference type="EMBL" id="TCL03545.1"/>
    </source>
</evidence>
<evidence type="ECO:0000256" key="2">
    <source>
        <dbReference type="ARBA" id="ARBA00007942"/>
    </source>
</evidence>
<dbReference type="PANTHER" id="PTHR32196">
    <property type="entry name" value="ABC TRANSPORTER PERMEASE PROTEIN YPHD-RELATED-RELATED"/>
    <property type="match status" value="1"/>
</dbReference>
<evidence type="ECO:0000313" key="9">
    <source>
        <dbReference type="Proteomes" id="UP000294555"/>
    </source>
</evidence>
<dbReference type="Proteomes" id="UP000294555">
    <property type="component" value="Unassembled WGS sequence"/>
</dbReference>
<dbReference type="AlphaFoldDB" id="A0A4R1N8A7"/>
<feature type="transmembrane region" description="Helical" evidence="7">
    <location>
        <begin position="218"/>
        <end position="240"/>
    </location>
</feature>
<protein>
    <submittedName>
        <fullName evidence="8">Monosaccharide ABC transporter membrane protein (CUT2 family)</fullName>
    </submittedName>
</protein>
<feature type="transmembrane region" description="Helical" evidence="7">
    <location>
        <begin position="167"/>
        <end position="187"/>
    </location>
</feature>
<evidence type="ECO:0000256" key="3">
    <source>
        <dbReference type="ARBA" id="ARBA00022475"/>
    </source>
</evidence>
<feature type="transmembrane region" description="Helical" evidence="7">
    <location>
        <begin position="20"/>
        <end position="41"/>
    </location>
</feature>